<evidence type="ECO:0000256" key="7">
    <source>
        <dbReference type="ARBA" id="ARBA00022475"/>
    </source>
</evidence>
<dbReference type="Gene3D" id="3.10.20.90">
    <property type="entry name" value="Phosphatidylinositol 3-kinase Catalytic Subunit, Chain A, domain 1"/>
    <property type="match status" value="1"/>
</dbReference>
<comment type="cofactor">
    <cofactor evidence="1">
        <name>Ca(2+)</name>
        <dbReference type="ChEBI" id="CHEBI:29108"/>
    </cofactor>
</comment>
<dbReference type="Pfam" id="PF00787">
    <property type="entry name" value="PX"/>
    <property type="match status" value="1"/>
</dbReference>
<dbReference type="InterPro" id="IPR029071">
    <property type="entry name" value="Ubiquitin-like_domsf"/>
</dbReference>
<dbReference type="InterPro" id="IPR018936">
    <property type="entry name" value="PI3/4_kinase_CS"/>
</dbReference>
<reference evidence="25" key="1">
    <citation type="submission" date="2025-08" db="UniProtKB">
        <authorList>
            <consortium name="Ensembl"/>
        </authorList>
    </citation>
    <scope>IDENTIFICATION</scope>
</reference>
<dbReference type="GO" id="GO:0043491">
    <property type="term" value="P:phosphatidylinositol 3-kinase/protein kinase B signal transduction"/>
    <property type="evidence" value="ECO:0007669"/>
    <property type="project" value="TreeGrafter"/>
</dbReference>
<evidence type="ECO:0000256" key="16">
    <source>
        <dbReference type="ARBA" id="ARBA00023985"/>
    </source>
</evidence>
<dbReference type="FunFam" id="1.10.1070.11:FF:000003">
    <property type="entry name" value="Phosphatidylinositol 4-phosphate 3-kinase C2 domain-containing subunit beta"/>
    <property type="match status" value="1"/>
</dbReference>
<dbReference type="Pfam" id="PF00168">
    <property type="entry name" value="C2"/>
    <property type="match status" value="1"/>
</dbReference>
<dbReference type="FunFam" id="3.10.20.90:FF:000156">
    <property type="entry name" value="Phosphatidylinositol 4-phosphate 3-kinase C2 domain-containing subunit alpha"/>
    <property type="match status" value="1"/>
</dbReference>
<evidence type="ECO:0000256" key="8">
    <source>
        <dbReference type="ARBA" id="ARBA00022490"/>
    </source>
</evidence>
<feature type="region of interest" description="Disordered" evidence="18">
    <location>
        <begin position="1"/>
        <end position="29"/>
    </location>
</feature>
<dbReference type="SMART" id="SM00142">
    <property type="entry name" value="PI3K_C2"/>
    <property type="match status" value="1"/>
</dbReference>
<dbReference type="InterPro" id="IPR036871">
    <property type="entry name" value="PX_dom_sf"/>
</dbReference>
<comment type="cofactor">
    <cofactor evidence="2">
        <name>Mg(2+)</name>
        <dbReference type="ChEBI" id="CHEBI:18420"/>
    </cofactor>
</comment>
<keyword evidence="10" id="KW-0547">Nucleotide-binding</keyword>
<dbReference type="Ensembl" id="ENSLLET00000041588.1">
    <property type="protein sequence ID" value="ENSLLEP00000039980.1"/>
    <property type="gene ID" value="ENSLLEG00000024582.1"/>
</dbReference>
<dbReference type="SMART" id="SM00239">
    <property type="entry name" value="C2"/>
    <property type="match status" value="2"/>
</dbReference>
<dbReference type="InterPro" id="IPR035892">
    <property type="entry name" value="C2_domain_sf"/>
</dbReference>
<dbReference type="InterPro" id="IPR015433">
    <property type="entry name" value="PI3/4_kinase"/>
</dbReference>
<evidence type="ECO:0000259" key="20">
    <source>
        <dbReference type="PROSITE" id="PS50195"/>
    </source>
</evidence>
<dbReference type="InterPro" id="IPR000341">
    <property type="entry name" value="PI3K_Ras-bd_dom"/>
</dbReference>
<feature type="domain" description="C2" evidence="19">
    <location>
        <begin position="1410"/>
        <end position="1529"/>
    </location>
</feature>
<dbReference type="SMART" id="SM00312">
    <property type="entry name" value="PX"/>
    <property type="match status" value="1"/>
</dbReference>
<dbReference type="GO" id="GO:0035005">
    <property type="term" value="F:1-phosphatidylinositol-4-phosphate 3-kinase activity"/>
    <property type="evidence" value="ECO:0007669"/>
    <property type="project" value="UniProtKB-EC"/>
</dbReference>
<evidence type="ECO:0000256" key="6">
    <source>
        <dbReference type="ARBA" id="ARBA00006209"/>
    </source>
</evidence>
<dbReference type="SMART" id="SM00146">
    <property type="entry name" value="PI3Kc"/>
    <property type="match status" value="1"/>
</dbReference>
<dbReference type="Pfam" id="PF00794">
    <property type="entry name" value="PI3K_rbd"/>
    <property type="match status" value="1"/>
</dbReference>
<evidence type="ECO:0000259" key="24">
    <source>
        <dbReference type="PROSITE" id="PS51547"/>
    </source>
</evidence>
<evidence type="ECO:0000256" key="12">
    <source>
        <dbReference type="ARBA" id="ARBA00022840"/>
    </source>
</evidence>
<dbReference type="InterPro" id="IPR037705">
    <property type="entry name" value="PI3-kinase_C2-alpha_cat"/>
</dbReference>
<dbReference type="Gene3D" id="1.25.40.70">
    <property type="entry name" value="Phosphatidylinositol 3-kinase, accessory domain (PIK)"/>
    <property type="match status" value="1"/>
</dbReference>
<dbReference type="InterPro" id="IPR000008">
    <property type="entry name" value="C2_dom"/>
</dbReference>
<feature type="domain" description="C2 PI3K-type" evidence="24">
    <location>
        <begin position="682"/>
        <end position="848"/>
    </location>
</feature>
<dbReference type="PANTHER" id="PTHR10048:SF28">
    <property type="entry name" value="PHOSPHATIDYLINOSITOL 4-PHOSPHATE 3-KINASE C2 DOMAIN-CONTAINING SUBUNIT ALPHA"/>
    <property type="match status" value="1"/>
</dbReference>
<evidence type="ECO:0000256" key="4">
    <source>
        <dbReference type="ARBA" id="ARBA00004236"/>
    </source>
</evidence>
<dbReference type="CDD" id="cd04012">
    <property type="entry name" value="C2A_PI3K_class_II"/>
    <property type="match status" value="1"/>
</dbReference>
<dbReference type="FunFam" id="3.30.1520.10:FF:000006">
    <property type="entry name" value="Phosphatidylinositol 4-phosphate 3-kinase C2 domain-containing subunit alpha"/>
    <property type="match status" value="1"/>
</dbReference>
<dbReference type="SUPFAM" id="SSF64268">
    <property type="entry name" value="PX domain"/>
    <property type="match status" value="1"/>
</dbReference>
<feature type="domain" description="PIK helical" evidence="22">
    <location>
        <begin position="712"/>
        <end position="889"/>
    </location>
</feature>
<dbReference type="InterPro" id="IPR002420">
    <property type="entry name" value="PI3K-type_C2_dom"/>
</dbReference>
<organism evidence="25 26">
    <name type="scientific">Leptobrachium leishanense</name>
    <name type="common">Leishan spiny toad</name>
    <dbReference type="NCBI Taxonomy" id="445787"/>
    <lineage>
        <taxon>Eukaryota</taxon>
        <taxon>Metazoa</taxon>
        <taxon>Chordata</taxon>
        <taxon>Craniata</taxon>
        <taxon>Vertebrata</taxon>
        <taxon>Euteleostomi</taxon>
        <taxon>Amphibia</taxon>
        <taxon>Batrachia</taxon>
        <taxon>Anura</taxon>
        <taxon>Pelobatoidea</taxon>
        <taxon>Megophryidae</taxon>
        <taxon>Leptobrachium</taxon>
    </lineage>
</organism>
<dbReference type="Gene3D" id="2.60.40.150">
    <property type="entry name" value="C2 domain"/>
    <property type="match status" value="1"/>
</dbReference>
<dbReference type="GO" id="GO:0035091">
    <property type="term" value="F:phosphatidylinositol binding"/>
    <property type="evidence" value="ECO:0007669"/>
    <property type="project" value="InterPro"/>
</dbReference>
<dbReference type="PROSITE" id="PS50290">
    <property type="entry name" value="PI3_4_KINASE_3"/>
    <property type="match status" value="1"/>
</dbReference>
<dbReference type="SUPFAM" id="SSF54236">
    <property type="entry name" value="Ubiquitin-like"/>
    <property type="match status" value="1"/>
</dbReference>
<dbReference type="InterPro" id="IPR042236">
    <property type="entry name" value="PI3K_accessory_sf"/>
</dbReference>
<feature type="domain" description="PI3K/PI4K catalytic" evidence="21">
    <location>
        <begin position="957"/>
        <end position="1235"/>
    </location>
</feature>
<dbReference type="GO" id="GO:0016303">
    <property type="term" value="F:1-phosphatidylinositol-3-kinase activity"/>
    <property type="evidence" value="ECO:0007669"/>
    <property type="project" value="UniProtKB-EC"/>
</dbReference>
<keyword evidence="14" id="KW-0472">Membrane</keyword>
<dbReference type="PROSITE" id="PS50004">
    <property type="entry name" value="C2"/>
    <property type="match status" value="1"/>
</dbReference>
<dbReference type="Pfam" id="PF00454">
    <property type="entry name" value="PI3_PI4_kinase"/>
    <property type="match status" value="1"/>
</dbReference>
<gene>
    <name evidence="25" type="primary">PIK3C2A</name>
</gene>
<reference evidence="25" key="2">
    <citation type="submission" date="2025-09" db="UniProtKB">
        <authorList>
            <consortium name="Ensembl"/>
        </authorList>
    </citation>
    <scope>IDENTIFICATION</scope>
</reference>
<evidence type="ECO:0000256" key="10">
    <source>
        <dbReference type="ARBA" id="ARBA00022741"/>
    </source>
</evidence>
<evidence type="ECO:0000259" key="21">
    <source>
        <dbReference type="PROSITE" id="PS50290"/>
    </source>
</evidence>
<dbReference type="GO" id="GO:0005524">
    <property type="term" value="F:ATP binding"/>
    <property type="evidence" value="ECO:0007669"/>
    <property type="project" value="UniProtKB-KW"/>
</dbReference>
<evidence type="ECO:0000313" key="26">
    <source>
        <dbReference type="Proteomes" id="UP000694569"/>
    </source>
</evidence>
<dbReference type="OrthoDB" id="67688at2759"/>
<evidence type="ECO:0000256" key="5">
    <source>
        <dbReference type="ARBA" id="ARBA00004496"/>
    </source>
</evidence>
<dbReference type="PROSITE" id="PS51547">
    <property type="entry name" value="C2_PI3K"/>
    <property type="match status" value="1"/>
</dbReference>
<comment type="similarity">
    <text evidence="6">Belongs to the PI3/PI4-kinase family. Type III PI4K subfamily.</text>
</comment>
<dbReference type="PANTHER" id="PTHR10048">
    <property type="entry name" value="PHOSPHATIDYLINOSITOL KINASE"/>
    <property type="match status" value="1"/>
</dbReference>
<dbReference type="InterPro" id="IPR000403">
    <property type="entry name" value="PI3/4_kinase_cat_dom"/>
</dbReference>
<dbReference type="Gene3D" id="3.30.1010.10">
    <property type="entry name" value="Phosphatidylinositol 3-kinase Catalytic Subunit, Chain A, domain 4"/>
    <property type="match status" value="1"/>
</dbReference>
<dbReference type="PROSITE" id="PS50195">
    <property type="entry name" value="PX"/>
    <property type="match status" value="1"/>
</dbReference>
<evidence type="ECO:0000259" key="19">
    <source>
        <dbReference type="PROSITE" id="PS50004"/>
    </source>
</evidence>
<evidence type="ECO:0000256" key="2">
    <source>
        <dbReference type="ARBA" id="ARBA00001946"/>
    </source>
</evidence>
<dbReference type="GO" id="GO:0005942">
    <property type="term" value="C:phosphatidylinositol 3-kinase complex"/>
    <property type="evidence" value="ECO:0007669"/>
    <property type="project" value="TreeGrafter"/>
</dbReference>
<dbReference type="GO" id="GO:0005737">
    <property type="term" value="C:cytoplasm"/>
    <property type="evidence" value="ECO:0007669"/>
    <property type="project" value="UniProtKB-SubCell"/>
</dbReference>
<dbReference type="PROSITE" id="PS00915">
    <property type="entry name" value="PI3_4_KINASE_1"/>
    <property type="match status" value="1"/>
</dbReference>
<dbReference type="SUPFAM" id="SSF48371">
    <property type="entry name" value="ARM repeat"/>
    <property type="match status" value="1"/>
</dbReference>
<dbReference type="GO" id="GO:0005634">
    <property type="term" value="C:nucleus"/>
    <property type="evidence" value="ECO:0007669"/>
    <property type="project" value="UniProtKB-SubCell"/>
</dbReference>
<comment type="catalytic activity">
    <reaction evidence="17">
        <text>a 1,2-diacyl-sn-glycero-3-phospho-(1D-myo-inositol 4-phosphate) + ATP = a 1,2-diacyl-sn-glycero-3-phospho-(1D-myo-inositol-3,4-bisphosphate) + ADP + H(+)</text>
        <dbReference type="Rhea" id="RHEA:18373"/>
        <dbReference type="ChEBI" id="CHEBI:15378"/>
        <dbReference type="ChEBI" id="CHEBI:30616"/>
        <dbReference type="ChEBI" id="CHEBI:57658"/>
        <dbReference type="ChEBI" id="CHEBI:58178"/>
        <dbReference type="ChEBI" id="CHEBI:456216"/>
        <dbReference type="EC" id="2.7.1.154"/>
    </reaction>
    <physiologicalReaction direction="left-to-right" evidence="17">
        <dbReference type="Rhea" id="RHEA:18374"/>
    </physiologicalReaction>
</comment>
<keyword evidence="15" id="KW-0539">Nucleus</keyword>
<dbReference type="Gene3D" id="3.30.1520.10">
    <property type="entry name" value="Phox-like domain"/>
    <property type="match status" value="1"/>
</dbReference>
<dbReference type="CDD" id="cd08381">
    <property type="entry name" value="C2B_PI3K_class_II"/>
    <property type="match status" value="1"/>
</dbReference>
<feature type="region of interest" description="Disordered" evidence="18">
    <location>
        <begin position="614"/>
        <end position="637"/>
    </location>
</feature>
<comment type="catalytic activity">
    <reaction evidence="16">
        <text>a 1,2-diacyl-sn-glycero-3-phospho-(1D-myo-inositol) + ATP = a 1,2-diacyl-sn-glycero-3-phospho-(1D-myo-inositol-3-phosphate) + ADP + H(+)</text>
        <dbReference type="Rhea" id="RHEA:12709"/>
        <dbReference type="ChEBI" id="CHEBI:15378"/>
        <dbReference type="ChEBI" id="CHEBI:30616"/>
        <dbReference type="ChEBI" id="CHEBI:57880"/>
        <dbReference type="ChEBI" id="CHEBI:58088"/>
        <dbReference type="ChEBI" id="CHEBI:456216"/>
        <dbReference type="EC" id="2.7.1.137"/>
    </reaction>
    <physiologicalReaction direction="left-to-right" evidence="16">
        <dbReference type="Rhea" id="RHEA:12710"/>
    </physiologicalReaction>
</comment>
<dbReference type="GO" id="GO:0005886">
    <property type="term" value="C:plasma membrane"/>
    <property type="evidence" value="ECO:0007669"/>
    <property type="project" value="UniProtKB-SubCell"/>
</dbReference>
<keyword evidence="8" id="KW-0963">Cytoplasm</keyword>
<feature type="domain" description="PX" evidence="20">
    <location>
        <begin position="1273"/>
        <end position="1389"/>
    </location>
</feature>
<evidence type="ECO:0000259" key="22">
    <source>
        <dbReference type="PROSITE" id="PS51545"/>
    </source>
</evidence>
<dbReference type="InterPro" id="IPR011009">
    <property type="entry name" value="Kinase-like_dom_sf"/>
</dbReference>
<protein>
    <submittedName>
        <fullName evidence="25">Phosphatidylinositol-4-phosphate 3-kinase catalytic subunit type 2 alpha</fullName>
    </submittedName>
</protein>
<dbReference type="InterPro" id="IPR001263">
    <property type="entry name" value="PI3K_accessory_dom"/>
</dbReference>
<keyword evidence="12" id="KW-0067">ATP-binding</keyword>
<dbReference type="Proteomes" id="UP000694569">
    <property type="component" value="Unplaced"/>
</dbReference>
<dbReference type="SMART" id="SM00144">
    <property type="entry name" value="PI3K_rbd"/>
    <property type="match status" value="1"/>
</dbReference>
<dbReference type="InterPro" id="IPR016024">
    <property type="entry name" value="ARM-type_fold"/>
</dbReference>
<dbReference type="Pfam" id="PF00613">
    <property type="entry name" value="PI3Ka"/>
    <property type="match status" value="1"/>
</dbReference>
<evidence type="ECO:0000313" key="25">
    <source>
        <dbReference type="Ensembl" id="ENSLLEP00000039980.1"/>
    </source>
</evidence>
<sequence>MAQVSSSNGLRQKVSPPSTSSKDVDKEEALQMEAEALAKLHKDRSVVGRPSNIFLQMQQKTAATSISDSDLMVFPESDARAATAGQRTDFDKLTPAELEKLLLDENFECCKPLKPLAVPPVPNPSVSTQYYLSPSFQTSQWSAGMQGHVSCTLPPNVSIHFPKCPDPFQNGLNPNMSARSREPVYLGIPAQVPFVSFPSTANMASFHLTRSLPTFSNAVSPDMAILLDKVARTSEFLKNGKAGHGKDSLPAGTAACHMQTNEKLEDISKFDWLDLDPLSKPKVDSMELSSTSLEAVVPLSAAGADDPWDAVLLEETPVNSAQFDQKCHLKSHSGATVIRSHSLNFRTTNSQLPRSRALETDNGTSARTSGNTVWQELEAENEEVASFCEEVTKLRKRNLSHDFLTNPGFIMSPVMPQRNIRGELTSVKVSIEIEGFQLPVTFTCDVSSPVELIIMQALCWVHDDLNKVDMESYVLRVCGHEEVLQNKHCLGSHEYIQMCRKWDSEIKLQLLSFTTICRDLARTAEDDETPTDLRKHLALLDRPFKEPVMRLGIEEMLDAYHEQVSLCLKNEGNQYSVVVHVIKAVQNLCKAADSVETHEITDCVKRLRRTVNLPRNKVSPQTGGSSDSSDDPASRDYPLQESLSSLTTAVHNLLQLHLELCGTAGSLRVTSDCRVNKEAGATSDHLQFTVFAAHGIPTTWVSSFEKYFLVCSLVHNGKDTFKPIQSKKVGTYKSFFYLVKWDELIIFPIQISQMPLESILQLRLYGILNPNSGGSPDSNKQRKLPELLGQVSVPLFSFKRFSDQEVRSLAVKWIDEALSDDELADFLPQFVQALRYEIYLDSALVRFLLSRALGNIRIAHYFYWLLKEPLNDLYLGKRYEQVLGALLSMCGKNLRTELEKQTRLTQVLGVVAEKVRQASGSARQVALQEGMERVQLLFRKCKCRLPLNPSLVVQELNPKVCSFFNSNALPLKITLVNADPHGEEINSMFKVGEDLRQDMLALQMIKIMDKLWLQEGLDLRMVLFKCLSTGKDQGMVELVPSSDTLRKIQVEYGVTGSFKDKPLADWLRKYNPSEEEYEKASENFLYSCAGCCVATYVLGICDRHNDNIMLRSTGHMFHIDFGKFLGHAQMFGSFKRDRTPFVLTSDMAYVINGGEKPTCRFQLFVDLCCQAYNLLRKHSQLILNLLSLMISSGLPELTGIQDLKYVVDALQMQATDAEATIFFTRLIESSLGSVATKFNFFIHNLAQRFSGLPASDEAMLSFSPKTYSLKQDGRIREASVFTYHKRYNPDKYYIYVVRVIRDGQDESSFIFRTFDEFQELHNKLGILFPLWKLPGFPSKVVLGRTHIKEVAARRKLELNSYIQSLLSSSADVSECDIVYTFFHPLLRDEKGKGIVKAIEEPPLSPSSGKIEGEVKLSISYRNGTLFVMVMHIKDLVTEDNTDPNPYVKTYLLPDPHKTSKRKTKTARKTCNPTFNEMLVYSGYNKEMLRQKALQLSVLSAESLRENFFLGGITLPLRDFNLRQETVKWYKLTEVPYFS</sequence>
<dbReference type="InterPro" id="IPR036940">
    <property type="entry name" value="PI3/4_kinase_cat_sf"/>
</dbReference>
<dbReference type="CDD" id="cd07289">
    <property type="entry name" value="PX_PI3K_C2_alpha"/>
    <property type="match status" value="1"/>
</dbReference>
<dbReference type="PROSITE" id="PS51545">
    <property type="entry name" value="PIK_HELICAL"/>
    <property type="match status" value="1"/>
</dbReference>
<dbReference type="Gene3D" id="1.10.1070.11">
    <property type="entry name" value="Phosphatidylinositol 3-/4-kinase, catalytic domain"/>
    <property type="match status" value="1"/>
</dbReference>
<evidence type="ECO:0000256" key="18">
    <source>
        <dbReference type="SAM" id="MobiDB-lite"/>
    </source>
</evidence>
<evidence type="ECO:0000256" key="13">
    <source>
        <dbReference type="ARBA" id="ARBA00023098"/>
    </source>
</evidence>
<dbReference type="GO" id="GO:0048015">
    <property type="term" value="P:phosphatidylinositol-mediated signaling"/>
    <property type="evidence" value="ECO:0007669"/>
    <property type="project" value="TreeGrafter"/>
</dbReference>
<accession>A0A8C5QN36</accession>
<dbReference type="PROSITE" id="PS51546">
    <property type="entry name" value="PI3K_RBD"/>
    <property type="match status" value="1"/>
</dbReference>
<keyword evidence="13" id="KW-0443">Lipid metabolism</keyword>
<feature type="compositionally biased region" description="Polar residues" evidence="18">
    <location>
        <begin position="1"/>
        <end position="21"/>
    </location>
</feature>
<name>A0A8C5QN36_9ANUR</name>
<dbReference type="PROSITE" id="PS00916">
    <property type="entry name" value="PI3_4_KINASE_2"/>
    <property type="match status" value="1"/>
</dbReference>
<evidence type="ECO:0000256" key="1">
    <source>
        <dbReference type="ARBA" id="ARBA00001913"/>
    </source>
</evidence>
<evidence type="ECO:0000256" key="15">
    <source>
        <dbReference type="ARBA" id="ARBA00023242"/>
    </source>
</evidence>
<keyword evidence="26" id="KW-1185">Reference proteome</keyword>
<dbReference type="SUPFAM" id="SSF49562">
    <property type="entry name" value="C2 domain (Calcium/lipid-binding domain, CaLB)"/>
    <property type="match status" value="2"/>
</dbReference>
<evidence type="ECO:0000256" key="17">
    <source>
        <dbReference type="ARBA" id="ARBA00029297"/>
    </source>
</evidence>
<keyword evidence="11" id="KW-0418">Kinase</keyword>
<comment type="subcellular location">
    <subcellularLocation>
        <location evidence="4">Cell membrane</location>
    </subcellularLocation>
    <subcellularLocation>
        <location evidence="5">Cytoplasm</location>
    </subcellularLocation>
    <subcellularLocation>
        <location evidence="3">Nucleus</location>
    </subcellularLocation>
</comment>
<evidence type="ECO:0000256" key="14">
    <source>
        <dbReference type="ARBA" id="ARBA00023136"/>
    </source>
</evidence>
<dbReference type="SMART" id="SM00145">
    <property type="entry name" value="PI3Ka"/>
    <property type="match status" value="1"/>
</dbReference>
<proteinExistence type="inferred from homology"/>
<evidence type="ECO:0000256" key="9">
    <source>
        <dbReference type="ARBA" id="ARBA00022679"/>
    </source>
</evidence>
<keyword evidence="7" id="KW-1003">Cell membrane</keyword>
<keyword evidence="9" id="KW-0808">Transferase</keyword>
<dbReference type="FunFam" id="3.30.1010.10:FF:000001">
    <property type="entry name" value="Phosphatidylinositol 4-phosphate 3-kinase C2 domain-containing subunit beta"/>
    <property type="match status" value="1"/>
</dbReference>
<dbReference type="InterPro" id="IPR042133">
    <property type="entry name" value="PX_PI3K_C2_alpha"/>
</dbReference>
<dbReference type="SUPFAM" id="SSF56112">
    <property type="entry name" value="Protein kinase-like (PK-like)"/>
    <property type="match status" value="1"/>
</dbReference>
<dbReference type="GeneTree" id="ENSGT00940000157813"/>
<evidence type="ECO:0000256" key="11">
    <source>
        <dbReference type="ARBA" id="ARBA00022777"/>
    </source>
</evidence>
<evidence type="ECO:0000259" key="23">
    <source>
        <dbReference type="PROSITE" id="PS51546"/>
    </source>
</evidence>
<dbReference type="CDD" id="cd05176">
    <property type="entry name" value="PI3Kc_C2_alpha"/>
    <property type="match status" value="1"/>
</dbReference>
<dbReference type="GO" id="GO:0016477">
    <property type="term" value="P:cell migration"/>
    <property type="evidence" value="ECO:0007669"/>
    <property type="project" value="TreeGrafter"/>
</dbReference>
<dbReference type="FunFam" id="2.60.40.150:FF:000036">
    <property type="entry name" value="phosphatidylinositol 4-phosphate 3-kinase C2 domain-containing subunit beta"/>
    <property type="match status" value="1"/>
</dbReference>
<dbReference type="InterPro" id="IPR001683">
    <property type="entry name" value="PX_dom"/>
</dbReference>
<evidence type="ECO:0000256" key="3">
    <source>
        <dbReference type="ARBA" id="ARBA00004123"/>
    </source>
</evidence>
<feature type="domain" description="PI3K-RBD" evidence="23">
    <location>
        <begin position="424"/>
        <end position="512"/>
    </location>
</feature>